<protein>
    <submittedName>
        <fullName evidence="1">DUF1643 domain-containing protein</fullName>
    </submittedName>
</protein>
<keyword evidence="2" id="KW-1185">Reference proteome</keyword>
<proteinExistence type="predicted"/>
<comment type="caution">
    <text evidence="1">The sequence shown here is derived from an EMBL/GenBank/DDBJ whole genome shotgun (WGS) entry which is preliminary data.</text>
</comment>
<dbReference type="InterPro" id="IPR012441">
    <property type="entry name" value="DUF1643"/>
</dbReference>
<evidence type="ECO:0000313" key="2">
    <source>
        <dbReference type="Proteomes" id="UP001156140"/>
    </source>
</evidence>
<dbReference type="EMBL" id="JALAZD010000004">
    <property type="protein sequence ID" value="MCI0129116.1"/>
    <property type="molecule type" value="Genomic_DNA"/>
</dbReference>
<organism evidence="1 2">
    <name type="scientific">Paradevosia shaoguanensis</name>
    <dbReference type="NCBI Taxonomy" id="1335043"/>
    <lineage>
        <taxon>Bacteria</taxon>
        <taxon>Pseudomonadati</taxon>
        <taxon>Pseudomonadota</taxon>
        <taxon>Alphaproteobacteria</taxon>
        <taxon>Hyphomicrobiales</taxon>
        <taxon>Devosiaceae</taxon>
        <taxon>Paradevosia</taxon>
    </lineage>
</organism>
<accession>A0AA41UI95</accession>
<evidence type="ECO:0000313" key="1">
    <source>
        <dbReference type="EMBL" id="MCI0129116.1"/>
    </source>
</evidence>
<name>A0AA41UI95_9HYPH</name>
<dbReference type="RefSeq" id="WP_281737255.1">
    <property type="nucleotide sequence ID" value="NZ_JAKETQ010000004.1"/>
</dbReference>
<reference evidence="1" key="1">
    <citation type="submission" date="2022-03" db="EMBL/GenBank/DDBJ databases">
        <title>The complete genome sequence of a Methyloterrigena soli.</title>
        <authorList>
            <person name="Zi Z."/>
        </authorList>
    </citation>
    <scope>NUCLEOTIDE SEQUENCE</scope>
    <source>
        <strain evidence="1">M48</strain>
    </source>
</reference>
<dbReference type="Proteomes" id="UP001156140">
    <property type="component" value="Unassembled WGS sequence"/>
</dbReference>
<dbReference type="AlphaFoldDB" id="A0AA41UI95"/>
<sequence>MDLQQRIEADPIKGAWLSDCGTYRWALWRIWDRTRPILPVCMLNPSTADGRKDDPTIRRLLAFAKRDGYGGIVVVNLFAYRTSHPSLLRGRHYDIIVGPQNNAVIEAVISERSRVLVGWGAFDGVQRSARGLTRADDFLRYLGHVGAHPVCLGKTATGAPRHPLYVRGDQPMEAFL</sequence>
<dbReference type="Pfam" id="PF07799">
    <property type="entry name" value="DUF1643"/>
    <property type="match status" value="1"/>
</dbReference>
<gene>
    <name evidence="1" type="ORF">ML536_19970</name>
</gene>